<organism evidence="1 2">
    <name type="scientific">Plastoroseomonas hellenica</name>
    <dbReference type="NCBI Taxonomy" id="2687306"/>
    <lineage>
        <taxon>Bacteria</taxon>
        <taxon>Pseudomonadati</taxon>
        <taxon>Pseudomonadota</taxon>
        <taxon>Alphaproteobacteria</taxon>
        <taxon>Acetobacterales</taxon>
        <taxon>Acetobacteraceae</taxon>
        <taxon>Plastoroseomonas</taxon>
    </lineage>
</organism>
<dbReference type="EMBL" id="JAAGBB010000008">
    <property type="protein sequence ID" value="MBR0664479.1"/>
    <property type="molecule type" value="Genomic_DNA"/>
</dbReference>
<sequence>MPRTSRIDVDVGTAIQVRQHLAVLNLENGDRIAVHDLLRALMLYDARDVMQVINDGVARGWWRWGPTGTIVMAADPLPPGASGALDGAGAWCQVNADAG</sequence>
<proteinExistence type="predicted"/>
<gene>
    <name evidence="1" type="ORF">GXW71_08945</name>
</gene>
<name>A0ABS5EW35_9PROT</name>
<reference evidence="2" key="1">
    <citation type="journal article" date="2021" name="Syst. Appl. Microbiol.">
        <title>Roseomonas hellenica sp. nov., isolated from roots of wild-growing Alkanna tinctoria.</title>
        <authorList>
            <person name="Rat A."/>
            <person name="Naranjo H.D."/>
            <person name="Lebbe L."/>
            <person name="Cnockaert M."/>
            <person name="Krigas N."/>
            <person name="Grigoriadou K."/>
            <person name="Maloupa E."/>
            <person name="Willems A."/>
        </authorList>
    </citation>
    <scope>NUCLEOTIDE SEQUENCE [LARGE SCALE GENOMIC DNA]</scope>
    <source>
        <strain evidence="2">LMG 31523</strain>
    </source>
</reference>
<evidence type="ECO:0000313" key="1">
    <source>
        <dbReference type="EMBL" id="MBR0664479.1"/>
    </source>
</evidence>
<dbReference type="Proteomes" id="UP001196870">
    <property type="component" value="Unassembled WGS sequence"/>
</dbReference>
<accession>A0ABS5EW35</accession>
<comment type="caution">
    <text evidence="1">The sequence shown here is derived from an EMBL/GenBank/DDBJ whole genome shotgun (WGS) entry which is preliminary data.</text>
</comment>
<keyword evidence="2" id="KW-1185">Reference proteome</keyword>
<dbReference type="RefSeq" id="WP_211852140.1">
    <property type="nucleotide sequence ID" value="NZ_JAAGBB010000008.1"/>
</dbReference>
<protein>
    <submittedName>
        <fullName evidence="1">Uncharacterized protein</fullName>
    </submittedName>
</protein>
<evidence type="ECO:0000313" key="2">
    <source>
        <dbReference type="Proteomes" id="UP001196870"/>
    </source>
</evidence>